<sequence length="92" mass="9925">MKSVIVSHAVVLVAKEAAAAPKPIPNISGRVGRQNRININNKASDVVLSRPKRKRNPSVSVVCCSRTDFTLAVSPTSNRRMTIGASFLNPEQ</sequence>
<reference evidence="1" key="1">
    <citation type="journal article" date="2019" name="Science">
        <title>Mutation of a bHLH transcription factor allowed almond domestication.</title>
        <authorList>
            <person name="Sanchez-Perez R."/>
            <person name="Pavan S."/>
            <person name="Mazzeo R."/>
            <person name="Moldovan C."/>
            <person name="Aiese Cigliano R."/>
            <person name="Del Cueto J."/>
            <person name="Ricciardi F."/>
            <person name="Lotti C."/>
            <person name="Ricciardi L."/>
            <person name="Dicenta F."/>
            <person name="Lopez-Marques R.L."/>
            <person name="Lindberg Moller B."/>
        </authorList>
    </citation>
    <scope>NUCLEOTIDE SEQUENCE</scope>
</reference>
<dbReference type="EMBL" id="AP019297">
    <property type="protein sequence ID" value="BBG94309.1"/>
    <property type="molecule type" value="Genomic_DNA"/>
</dbReference>
<gene>
    <name evidence="1" type="ORF">Prudu_002557</name>
</gene>
<proteinExistence type="predicted"/>
<organism evidence="1">
    <name type="scientific">Prunus dulcis</name>
    <name type="common">Almond</name>
    <name type="synonym">Amygdalus dulcis</name>
    <dbReference type="NCBI Taxonomy" id="3755"/>
    <lineage>
        <taxon>Eukaryota</taxon>
        <taxon>Viridiplantae</taxon>
        <taxon>Streptophyta</taxon>
        <taxon>Embryophyta</taxon>
        <taxon>Tracheophyta</taxon>
        <taxon>Spermatophyta</taxon>
        <taxon>Magnoliopsida</taxon>
        <taxon>eudicotyledons</taxon>
        <taxon>Gunneridae</taxon>
        <taxon>Pentapetalae</taxon>
        <taxon>rosids</taxon>
        <taxon>fabids</taxon>
        <taxon>Rosales</taxon>
        <taxon>Rosaceae</taxon>
        <taxon>Amygdaloideae</taxon>
        <taxon>Amygdaleae</taxon>
        <taxon>Prunus</taxon>
    </lineage>
</organism>
<evidence type="ECO:0000313" key="1">
    <source>
        <dbReference type="EMBL" id="BBG94309.1"/>
    </source>
</evidence>
<dbReference type="AlphaFoldDB" id="A0A4Y1QR44"/>
<name>A0A4Y1QR44_PRUDU</name>
<protein>
    <submittedName>
        <fullName evidence="1">Calmodulin-binding protein</fullName>
    </submittedName>
</protein>
<accession>A0A4Y1QR44</accession>